<dbReference type="eggNOG" id="COG0491">
    <property type="taxonomic scope" value="Bacteria"/>
</dbReference>
<comment type="caution">
    <text evidence="6">The sequence shown here is derived from an EMBL/GenBank/DDBJ whole genome shotgun (WGS) entry which is preliminary data.</text>
</comment>
<dbReference type="OrthoDB" id="9802991at2"/>
<keyword evidence="3" id="KW-0378">Hydrolase</keyword>
<proteinExistence type="predicted"/>
<keyword evidence="4" id="KW-0862">Zinc</keyword>
<dbReference type="PANTHER" id="PTHR46233:SF3">
    <property type="entry name" value="HYDROXYACYLGLUTATHIONE HYDROLASE GLOC"/>
    <property type="match status" value="1"/>
</dbReference>
<feature type="domain" description="Metallo-beta-lactamase" evidence="5">
    <location>
        <begin position="35"/>
        <end position="217"/>
    </location>
</feature>
<dbReference type="CDD" id="cd06262">
    <property type="entry name" value="metallo-hydrolase-like_MBL-fold"/>
    <property type="match status" value="1"/>
</dbReference>
<evidence type="ECO:0000313" key="6">
    <source>
        <dbReference type="EMBL" id="EGF22730.1"/>
    </source>
</evidence>
<accession>F1T701</accession>
<dbReference type="EMBL" id="ACGK02000005">
    <property type="protein sequence ID" value="EGF22730.1"/>
    <property type="molecule type" value="Genomic_DNA"/>
</dbReference>
<protein>
    <submittedName>
        <fullName evidence="6">Metallo-beta-lactamase domain protein</fullName>
    </submittedName>
</protein>
<organism evidence="6 7">
    <name type="scientific">Fannyhessea vaginae DSM 15829</name>
    <dbReference type="NCBI Taxonomy" id="525256"/>
    <lineage>
        <taxon>Bacteria</taxon>
        <taxon>Bacillati</taxon>
        <taxon>Actinomycetota</taxon>
        <taxon>Coriobacteriia</taxon>
        <taxon>Coriobacteriales</taxon>
        <taxon>Atopobiaceae</taxon>
        <taxon>Fannyhessea</taxon>
    </lineage>
</organism>
<evidence type="ECO:0000256" key="3">
    <source>
        <dbReference type="ARBA" id="ARBA00022801"/>
    </source>
</evidence>
<dbReference type="GO" id="GO:0016787">
    <property type="term" value="F:hydrolase activity"/>
    <property type="evidence" value="ECO:0007669"/>
    <property type="project" value="UniProtKB-KW"/>
</dbReference>
<reference evidence="6 7" key="1">
    <citation type="submission" date="2011-02" db="EMBL/GenBank/DDBJ databases">
        <authorList>
            <person name="Muzny D."/>
            <person name="Qin X."/>
            <person name="Buhay C."/>
            <person name="Dugan-Rocha S."/>
            <person name="Ding Y."/>
            <person name="Chen G."/>
            <person name="Hawes A."/>
            <person name="Holder M."/>
            <person name="Jhangiani S."/>
            <person name="Johnson A."/>
            <person name="Khan Z."/>
            <person name="Li Z."/>
            <person name="Liu W."/>
            <person name="Liu X."/>
            <person name="Perez L."/>
            <person name="Shen H."/>
            <person name="Wang Q."/>
            <person name="Watt J."/>
            <person name="Xi L."/>
            <person name="Xin Y."/>
            <person name="Zhou J."/>
            <person name="Deng J."/>
            <person name="Jiang H."/>
            <person name="Liu Y."/>
            <person name="Qu J."/>
            <person name="Song X.-Z."/>
            <person name="Zhang L."/>
            <person name="Villasana D."/>
            <person name="Johnson A."/>
            <person name="Liu J."/>
            <person name="Liyanage D."/>
            <person name="Lorensuhewa L."/>
            <person name="Robinson T."/>
            <person name="Song A."/>
            <person name="Song B.-B."/>
            <person name="Dinh H."/>
            <person name="Thornton R."/>
            <person name="Coyle M."/>
            <person name="Francisco L."/>
            <person name="Jackson L."/>
            <person name="Javaid M."/>
            <person name="Korchina V."/>
            <person name="Kovar C."/>
            <person name="Mata R."/>
            <person name="Mathew T."/>
            <person name="Ngo R."/>
            <person name="Nguyen L."/>
            <person name="Nguyen N."/>
            <person name="Okwuonu G."/>
            <person name="Ongeri F."/>
            <person name="Pham C."/>
            <person name="Simmons D."/>
            <person name="Wilczek-Boney K."/>
            <person name="Hale W."/>
            <person name="Jakkamsetti A."/>
            <person name="Pham P."/>
            <person name="Ruth R."/>
            <person name="San Lucas F."/>
            <person name="Warren J."/>
            <person name="Zhang J."/>
            <person name="Zhao Z."/>
            <person name="Zhou C."/>
            <person name="Zhu D."/>
            <person name="Lee S."/>
            <person name="Bess C."/>
            <person name="Blankenburg K."/>
            <person name="Forbes L."/>
            <person name="Fu Q."/>
            <person name="Gubbala S."/>
            <person name="Hirani K."/>
            <person name="Jayaseelan J.C."/>
            <person name="Lara F."/>
            <person name="Munidasa M."/>
            <person name="Palculict T."/>
            <person name="Patil S."/>
            <person name="Pu L.-L."/>
            <person name="Saada N."/>
            <person name="Tang L."/>
            <person name="Weissenberger G."/>
            <person name="Zhu Y."/>
            <person name="Hemphill L."/>
            <person name="Shang Y."/>
            <person name="Youmans B."/>
            <person name="Ayvaz T."/>
            <person name="Ross M."/>
            <person name="Santibanez J."/>
            <person name="Aqrawi P."/>
            <person name="Gross S."/>
            <person name="Joshi V."/>
            <person name="Fowler G."/>
            <person name="Nazareth L."/>
            <person name="Reid J."/>
            <person name="Worley K."/>
            <person name="Petrosino J."/>
            <person name="Highlander S."/>
            <person name="Gibbs R."/>
        </authorList>
    </citation>
    <scope>NUCLEOTIDE SEQUENCE [LARGE SCALE GENOMIC DNA]</scope>
    <source>
        <strain evidence="6 7">DSM 15829</strain>
    </source>
</reference>
<evidence type="ECO:0000256" key="2">
    <source>
        <dbReference type="ARBA" id="ARBA00022723"/>
    </source>
</evidence>
<gene>
    <name evidence="6" type="ORF">HMPREF0091_11237</name>
</gene>
<evidence type="ECO:0000313" key="7">
    <source>
        <dbReference type="Proteomes" id="UP000005947"/>
    </source>
</evidence>
<name>F1T701_9ACTN</name>
<dbReference type="GO" id="GO:0046872">
    <property type="term" value="F:metal ion binding"/>
    <property type="evidence" value="ECO:0007669"/>
    <property type="project" value="UniProtKB-KW"/>
</dbReference>
<dbReference type="PANTHER" id="PTHR46233">
    <property type="entry name" value="HYDROXYACYLGLUTATHIONE HYDROLASE GLOC"/>
    <property type="match status" value="1"/>
</dbReference>
<dbReference type="InterPro" id="IPR001279">
    <property type="entry name" value="Metallo-B-lactamas"/>
</dbReference>
<dbReference type="InterPro" id="IPR036866">
    <property type="entry name" value="RibonucZ/Hydroxyglut_hydro"/>
</dbReference>
<evidence type="ECO:0000256" key="1">
    <source>
        <dbReference type="ARBA" id="ARBA00001947"/>
    </source>
</evidence>
<evidence type="ECO:0000259" key="5">
    <source>
        <dbReference type="SMART" id="SM00849"/>
    </source>
</evidence>
<evidence type="ECO:0000256" key="4">
    <source>
        <dbReference type="ARBA" id="ARBA00022833"/>
    </source>
</evidence>
<dbReference type="Pfam" id="PF00753">
    <property type="entry name" value="Lactamase_B"/>
    <property type="match status" value="1"/>
</dbReference>
<dbReference type="Gene3D" id="3.60.15.10">
    <property type="entry name" value="Ribonuclease Z/Hydroxyacylglutathione hydrolase-like"/>
    <property type="match status" value="1"/>
</dbReference>
<keyword evidence="2" id="KW-0479">Metal-binding</keyword>
<dbReference type="SMART" id="SM00849">
    <property type="entry name" value="Lactamase_B"/>
    <property type="match status" value="1"/>
</dbReference>
<dbReference type="InterPro" id="IPR051453">
    <property type="entry name" value="MBL_Glyoxalase_II"/>
</dbReference>
<dbReference type="Proteomes" id="UP000005947">
    <property type="component" value="Unassembled WGS sequence"/>
</dbReference>
<dbReference type="RefSeq" id="WP_006303447.1">
    <property type="nucleotide sequence ID" value="NZ_ACGK02000005.1"/>
</dbReference>
<dbReference type="SUPFAM" id="SSF56281">
    <property type="entry name" value="Metallo-hydrolase/oxidoreductase"/>
    <property type="match status" value="1"/>
</dbReference>
<sequence length="238" mass="25848">MMEDTLNSHASVSDSSAQMPEPLEELQGFIVGPLCTNCYLYESIDNGEHVGLIIDAGDQGTAIAQHLPQELHIRYILATHGHNDHVGGVAQLHRLTGARYGIAAADEDRALSAQGPDELGYTYEANAPHADFYLEDSMVLDLGAASFKIMSVPGHTPGSVIIIGQGKAQGLVFTGDTLFKGSIGRTDLLGGDDRLMQQSLKRIVRELDPNSHIFPGHGDPSRMYKELEHNPFLQQYKA</sequence>
<dbReference type="GeneID" id="93209958"/>
<comment type="cofactor">
    <cofactor evidence="1">
        <name>Zn(2+)</name>
        <dbReference type="ChEBI" id="CHEBI:29105"/>
    </cofactor>
</comment>
<keyword evidence="7" id="KW-1185">Reference proteome</keyword>
<dbReference type="AlphaFoldDB" id="F1T701"/>